<evidence type="ECO:0000313" key="2">
    <source>
        <dbReference type="Proteomes" id="UP000739180"/>
    </source>
</evidence>
<dbReference type="Proteomes" id="UP000739180">
    <property type="component" value="Unassembled WGS sequence"/>
</dbReference>
<organism evidence="1 2">
    <name type="scientific">Alloalcanivorax gelatiniphagus</name>
    <dbReference type="NCBI Taxonomy" id="1194167"/>
    <lineage>
        <taxon>Bacteria</taxon>
        <taxon>Pseudomonadati</taxon>
        <taxon>Pseudomonadota</taxon>
        <taxon>Gammaproteobacteria</taxon>
        <taxon>Oceanospirillales</taxon>
        <taxon>Alcanivoracaceae</taxon>
        <taxon>Alloalcanivorax</taxon>
    </lineage>
</organism>
<reference evidence="1 2" key="1">
    <citation type="submission" date="2019-05" db="EMBL/GenBank/DDBJ databases">
        <title>Genome of Alcanivorax gelatiniphagus, an oil degrading marine bacteria.</title>
        <authorList>
            <person name="Kwon K.K."/>
        </authorList>
    </citation>
    <scope>NUCLEOTIDE SEQUENCE [LARGE SCALE GENOMIC DNA]</scope>
    <source>
        <strain evidence="1 2">MEBiC 08158</strain>
    </source>
</reference>
<protein>
    <submittedName>
        <fullName evidence="1">DUF934 domain-containing protein</fullName>
    </submittedName>
</protein>
<name>A0ABY2XQZ4_9GAMM</name>
<sequence length="186" mass="20915">MGNETNIGNEANGTPGRVIVDGRIVDNQWRRFSAEQLETDALPEQGAVIVPLAYWLANRDALLARADAVGVCLEPGEEPADLADDLPRLELVAIHFPAFKDGRGYSYARELRTRYRFAGEVRAVGDVLQDQLFYMHRVGFNAFEVRADRDIEEALENGLRPFTITYQGDVHDPRPVYLRRDDLQGA</sequence>
<accession>A0ABY2XQZ4</accession>
<evidence type="ECO:0000313" key="1">
    <source>
        <dbReference type="EMBL" id="TMW14160.1"/>
    </source>
</evidence>
<proteinExistence type="predicted"/>
<dbReference type="Pfam" id="PF06073">
    <property type="entry name" value="DUF934"/>
    <property type="match status" value="1"/>
</dbReference>
<dbReference type="EMBL" id="VCQT01000019">
    <property type="protein sequence ID" value="TMW14160.1"/>
    <property type="molecule type" value="Genomic_DNA"/>
</dbReference>
<dbReference type="RefSeq" id="WP_138771400.1">
    <property type="nucleotide sequence ID" value="NZ_JBHSSX010000089.1"/>
</dbReference>
<comment type="caution">
    <text evidence="1">The sequence shown here is derived from an EMBL/GenBank/DDBJ whole genome shotgun (WGS) entry which is preliminary data.</text>
</comment>
<dbReference type="InterPro" id="IPR008318">
    <property type="entry name" value="UCP030820"/>
</dbReference>
<gene>
    <name evidence="1" type="ORF">FGS76_04335</name>
</gene>
<keyword evidence="2" id="KW-1185">Reference proteome</keyword>
<dbReference type="PIRSF" id="PIRSF030820">
    <property type="entry name" value="UCP030820"/>
    <property type="match status" value="1"/>
</dbReference>